<dbReference type="AlphaFoldDB" id="A0A7R9GE96"/>
<dbReference type="InterPro" id="IPR000618">
    <property type="entry name" value="Insect_cuticle"/>
</dbReference>
<dbReference type="PANTHER" id="PTHR12236:SF79">
    <property type="entry name" value="CUTICULAR PROTEIN 50CB-RELATED"/>
    <property type="match status" value="1"/>
</dbReference>
<name>A0A7R9GE96_9CRUS</name>
<sequence>HYLCEDLITAAAAGASEDTTTCARQRATAAITAAPATHAKNPFHSHTDMTKAITGASATAPKNPTPFTNPTAPTSAATAPLSTASTPEFNTPNAATKTATTSGSPPGAAPAAAAASKEMAPPAAKEQSEQVRRAESPVLPRSQAPTAPPASTVAERAPAVSASRPSVMTARKVDMFKLVILSLAFCLCLSQANYIQRNPNDPSSYNFRYQVRDNIGNNYGHQEQRQGDNTQGEYRVLLPDGRVQIVSYRVSGDSGFVANVEYEGEARQQFQSQGFQGQKFQKNYNHY</sequence>
<dbReference type="OrthoDB" id="6378648at2759"/>
<evidence type="ECO:0000313" key="4">
    <source>
        <dbReference type="EMBL" id="CAD7279237.1"/>
    </source>
</evidence>
<evidence type="ECO:0000256" key="3">
    <source>
        <dbReference type="SAM" id="MobiDB-lite"/>
    </source>
</evidence>
<dbReference type="Proteomes" id="UP000678499">
    <property type="component" value="Unassembled WGS sequence"/>
</dbReference>
<accession>A0A7R9GE96</accession>
<feature type="non-terminal residue" evidence="4">
    <location>
        <position position="287"/>
    </location>
</feature>
<keyword evidence="5" id="KW-1185">Reference proteome</keyword>
<feature type="region of interest" description="Disordered" evidence="3">
    <location>
        <begin position="56"/>
        <end position="162"/>
    </location>
</feature>
<feature type="compositionally biased region" description="Low complexity" evidence="3">
    <location>
        <begin position="94"/>
        <end position="125"/>
    </location>
</feature>
<protein>
    <submittedName>
        <fullName evidence="4">Uncharacterized protein</fullName>
    </submittedName>
</protein>
<organism evidence="4">
    <name type="scientific">Notodromas monacha</name>
    <dbReference type="NCBI Taxonomy" id="399045"/>
    <lineage>
        <taxon>Eukaryota</taxon>
        <taxon>Metazoa</taxon>
        <taxon>Ecdysozoa</taxon>
        <taxon>Arthropoda</taxon>
        <taxon>Crustacea</taxon>
        <taxon>Oligostraca</taxon>
        <taxon>Ostracoda</taxon>
        <taxon>Podocopa</taxon>
        <taxon>Podocopida</taxon>
        <taxon>Cypridocopina</taxon>
        <taxon>Cypridoidea</taxon>
        <taxon>Cyprididae</taxon>
        <taxon>Notodromas</taxon>
    </lineage>
</organism>
<dbReference type="PROSITE" id="PS51155">
    <property type="entry name" value="CHIT_BIND_RR_2"/>
    <property type="match status" value="1"/>
</dbReference>
<dbReference type="GO" id="GO:0042302">
    <property type="term" value="F:structural constituent of cuticle"/>
    <property type="evidence" value="ECO:0007669"/>
    <property type="project" value="UniProtKB-UniRule"/>
</dbReference>
<dbReference type="Pfam" id="PF00379">
    <property type="entry name" value="Chitin_bind_4"/>
    <property type="match status" value="1"/>
</dbReference>
<evidence type="ECO:0000313" key="5">
    <source>
        <dbReference type="Proteomes" id="UP000678499"/>
    </source>
</evidence>
<gene>
    <name evidence="4" type="ORF">NMOB1V02_LOCUS6914</name>
</gene>
<keyword evidence="1 2" id="KW-0193">Cuticle</keyword>
<dbReference type="InterPro" id="IPR051217">
    <property type="entry name" value="Insect_Cuticle_Struc_Prot"/>
</dbReference>
<evidence type="ECO:0000256" key="2">
    <source>
        <dbReference type="PROSITE-ProRule" id="PRU00497"/>
    </source>
</evidence>
<dbReference type="GO" id="GO:0031012">
    <property type="term" value="C:extracellular matrix"/>
    <property type="evidence" value="ECO:0007669"/>
    <property type="project" value="TreeGrafter"/>
</dbReference>
<dbReference type="EMBL" id="CAJPEX010001553">
    <property type="protein sequence ID" value="CAG0919389.1"/>
    <property type="molecule type" value="Genomic_DNA"/>
</dbReference>
<dbReference type="PANTHER" id="PTHR12236">
    <property type="entry name" value="STRUCTURAL CONTITUENT OF CUTICLE"/>
    <property type="match status" value="1"/>
</dbReference>
<evidence type="ECO:0000256" key="1">
    <source>
        <dbReference type="ARBA" id="ARBA00022460"/>
    </source>
</evidence>
<reference evidence="4" key="1">
    <citation type="submission" date="2020-11" db="EMBL/GenBank/DDBJ databases">
        <authorList>
            <person name="Tran Van P."/>
        </authorList>
    </citation>
    <scope>NUCLEOTIDE SEQUENCE</scope>
</reference>
<dbReference type="EMBL" id="OA883590">
    <property type="protein sequence ID" value="CAD7279237.1"/>
    <property type="molecule type" value="Genomic_DNA"/>
</dbReference>
<feature type="compositionally biased region" description="Basic and acidic residues" evidence="3">
    <location>
        <begin position="126"/>
        <end position="135"/>
    </location>
</feature>
<dbReference type="GO" id="GO:0005615">
    <property type="term" value="C:extracellular space"/>
    <property type="evidence" value="ECO:0007669"/>
    <property type="project" value="TreeGrafter"/>
</dbReference>
<proteinExistence type="predicted"/>
<feature type="compositionally biased region" description="Low complexity" evidence="3">
    <location>
        <begin position="58"/>
        <end position="87"/>
    </location>
</feature>